<evidence type="ECO:0000256" key="4">
    <source>
        <dbReference type="ARBA" id="ARBA00023242"/>
    </source>
</evidence>
<feature type="repeat" description="WD" evidence="6">
    <location>
        <begin position="159"/>
        <end position="208"/>
    </location>
</feature>
<evidence type="ECO:0000313" key="9">
    <source>
        <dbReference type="EMBL" id="OVF06597.1"/>
    </source>
</evidence>
<feature type="repeat" description="WD" evidence="6">
    <location>
        <begin position="600"/>
        <end position="641"/>
    </location>
</feature>
<dbReference type="PROSITE" id="PS00678">
    <property type="entry name" value="WD_REPEATS_1"/>
    <property type="match status" value="5"/>
</dbReference>
<gene>
    <name evidence="9" type="ORF">A9F13_20g00979</name>
</gene>
<dbReference type="Gene3D" id="2.130.10.10">
    <property type="entry name" value="YVTN repeat-like/Quinoprotein amine dehydrogenase"/>
    <property type="match status" value="3"/>
</dbReference>
<proteinExistence type="inferred from homology"/>
<dbReference type="InterPro" id="IPR007148">
    <property type="entry name" value="SSU_processome_Utp12"/>
</dbReference>
<dbReference type="InterPro" id="IPR019775">
    <property type="entry name" value="WD40_repeat_CS"/>
</dbReference>
<feature type="region of interest" description="Disordered" evidence="7">
    <location>
        <begin position="745"/>
        <end position="765"/>
    </location>
</feature>
<dbReference type="KEGG" id="clus:A9F13_20g00979"/>
<evidence type="ECO:0000259" key="8">
    <source>
        <dbReference type="Pfam" id="PF04003"/>
    </source>
</evidence>
<evidence type="ECO:0000256" key="7">
    <source>
        <dbReference type="SAM" id="MobiDB-lite"/>
    </source>
</evidence>
<keyword evidence="3" id="KW-0677">Repeat</keyword>
<sequence>MVKSYDRYEQESSFGVIGGQSNIVWLPPAPTQSSKSLGRAASGGLEDILIWDIKTGELMTRLNDDLTPGASNAKTSSAPSTVIVLSYHEQTNILAAGHNDGTIKIWDLTSGSVMVTFSGHKSAISVLKFDRNGTRVVSGSADSTVIMWDLVGEEGLFKLKGHKSQITGMHLLSQMERTDDELEDYLVTVSKDGLIKLWELKSKQCVETHLAHSGECWALGLNSGKDMLITCGSKDQVKVWEIDLDRDDGSKIVSKGEFEKQSKARCTDIGFTSVRDASGTYEIFALQNADRTTEVFRVRSSEEIKKGITKRTKRLKDKGFEEDEILQSLRESEISMLITPFTTVRTTSKVKSCVWVPSNRKNLDLLLALTNNSIEFHNIPLPEQIRKAQVGDIHSVKAHTIDNLGHRTDIRAMDVSDDNKLLATASNGELKVWNIRSHNVLRTFSLEGGYALCCKFLPGGTLVVVGFKNGDLELYDLASSSLIDRVENAHENTSFVSSGTKDDNGSAIWSMDLTPDGKTLVTGGNDKKVKFWNFKVSQEIVAGTSTVVSSLKLAHTQTLEVTDEVLSVKVSPDSKFLAISLLNNNVQVVFYDSLKLFLTLYGHKLPVLSIDISFDNKLIITSSADKNIKIWGLDFGDCHKSIFGHQDSIMNVRFIPESHNFFSSGKDGMIKYWDGDKFQCIQKLPAHQSEVWALSVSRDGSFVVSTSHDHSIRVWSATNDQVFLEEEREKEMDELYENELLESLEGDDVTAHKDEDGEEGEQDGVASVRKQTMETLKAGEKLMEALDIGVEDLDNVEQYELQLQQYQSKKPGAFMPTKPTPNSILVAFGVTGQEYVLNTMLKIRSTQLEDALLVLPFSYTVKLMRFISIWTNKQNITNNIVNLSLICKVLFFVMRTNAKELVSQRDEKLRNYLVEVKTQLRGKLVEASKQLGYNTEGLRFKRNQWKLNHETEFIDEAEQREYEEKKAVKRTFATV</sequence>
<evidence type="ECO:0000256" key="3">
    <source>
        <dbReference type="ARBA" id="ARBA00022737"/>
    </source>
</evidence>
<dbReference type="InterPro" id="IPR020472">
    <property type="entry name" value="WD40_PAC1"/>
</dbReference>
<dbReference type="Pfam" id="PF25173">
    <property type="entry name" value="Beta-prop_WDR3_1st"/>
    <property type="match status" value="1"/>
</dbReference>
<dbReference type="CDD" id="cd00200">
    <property type="entry name" value="WD40"/>
    <property type="match status" value="1"/>
</dbReference>
<evidence type="ECO:0000256" key="1">
    <source>
        <dbReference type="ARBA" id="ARBA00004604"/>
    </source>
</evidence>
<dbReference type="Proteomes" id="UP000195602">
    <property type="component" value="Unassembled WGS sequence"/>
</dbReference>
<feature type="repeat" description="WD" evidence="6">
    <location>
        <begin position="75"/>
        <end position="116"/>
    </location>
</feature>
<dbReference type="EMBL" id="LYUB02000020">
    <property type="protein sequence ID" value="OVF06597.1"/>
    <property type="molecule type" value="Genomic_DNA"/>
</dbReference>
<name>A0AA91PWR7_CLALS</name>
<dbReference type="FunFam" id="2.130.10.10:FF:000157">
    <property type="entry name" value="WD repeat domain 3"/>
    <property type="match status" value="1"/>
</dbReference>
<feature type="domain" description="Small-subunit processome Utp12" evidence="8">
    <location>
        <begin position="833"/>
        <end position="940"/>
    </location>
</feature>
<accession>A0AA91PWR7</accession>
<feature type="repeat" description="WD" evidence="6">
    <location>
        <begin position="403"/>
        <end position="443"/>
    </location>
</feature>
<keyword evidence="2 6" id="KW-0853">WD repeat</keyword>
<dbReference type="Pfam" id="PF25172">
    <property type="entry name" value="Beta-prop_WDR3_2nd"/>
    <property type="match status" value="1"/>
</dbReference>
<evidence type="ECO:0000256" key="5">
    <source>
        <dbReference type="ARBA" id="ARBA00038229"/>
    </source>
</evidence>
<reference evidence="9 10" key="1">
    <citation type="submission" date="2017-04" db="EMBL/GenBank/DDBJ databases">
        <title>Draft genome of the yeast Clavispora lusitaniae type strain CBS 6936.</title>
        <authorList>
            <person name="Durrens P."/>
            <person name="Klopp C."/>
            <person name="Biteau N."/>
            <person name="Fitton-Ouhabi V."/>
            <person name="Dementhon K."/>
            <person name="Accoceberry I."/>
            <person name="Sherman D.J."/>
            <person name="Noel T."/>
        </authorList>
    </citation>
    <scope>NUCLEOTIDE SEQUENCE [LARGE SCALE GENOMIC DNA]</scope>
    <source>
        <strain evidence="9 10">CBS 6936</strain>
    </source>
</reference>
<comment type="subcellular location">
    <subcellularLocation>
        <location evidence="1">Nucleus</location>
        <location evidence="1">Nucleolus</location>
    </subcellularLocation>
</comment>
<dbReference type="SMART" id="SM00320">
    <property type="entry name" value="WD40"/>
    <property type="match status" value="11"/>
</dbReference>
<dbReference type="AlphaFoldDB" id="A0AA91PWR7"/>
<organism evidence="9 10">
    <name type="scientific">Clavispora lusitaniae</name>
    <name type="common">Candida lusitaniae</name>
    <dbReference type="NCBI Taxonomy" id="36911"/>
    <lineage>
        <taxon>Eukaryota</taxon>
        <taxon>Fungi</taxon>
        <taxon>Dikarya</taxon>
        <taxon>Ascomycota</taxon>
        <taxon>Saccharomycotina</taxon>
        <taxon>Pichiomycetes</taxon>
        <taxon>Metschnikowiaceae</taxon>
        <taxon>Clavispora</taxon>
    </lineage>
</organism>
<comment type="caution">
    <text evidence="9">The sequence shown here is derived from an EMBL/GenBank/DDBJ whole genome shotgun (WGS) entry which is preliminary data.</text>
</comment>
<evidence type="ECO:0000313" key="10">
    <source>
        <dbReference type="Proteomes" id="UP000195602"/>
    </source>
</evidence>
<dbReference type="PRINTS" id="PR00320">
    <property type="entry name" value="GPROTEINBRPT"/>
</dbReference>
<dbReference type="PANTHER" id="PTHR19853">
    <property type="entry name" value="WD REPEAT CONTAINING PROTEIN 3 WDR3"/>
    <property type="match status" value="1"/>
</dbReference>
<dbReference type="PANTHER" id="PTHR19853:SF0">
    <property type="entry name" value="WD REPEAT-CONTAINING PROTEIN 3"/>
    <property type="match status" value="1"/>
</dbReference>
<feature type="repeat" description="WD" evidence="6">
    <location>
        <begin position="642"/>
        <end position="674"/>
    </location>
</feature>
<dbReference type="PROSITE" id="PS50294">
    <property type="entry name" value="WD_REPEATS_REGION"/>
    <property type="match status" value="6"/>
</dbReference>
<dbReference type="InterPro" id="IPR001680">
    <property type="entry name" value="WD40_rpt"/>
</dbReference>
<feature type="repeat" description="WD" evidence="6">
    <location>
        <begin position="684"/>
        <end position="725"/>
    </location>
</feature>
<feature type="repeat" description="WD" evidence="6">
    <location>
        <begin position="117"/>
        <end position="150"/>
    </location>
</feature>
<dbReference type="InterPro" id="IPR036322">
    <property type="entry name" value="WD40_repeat_dom_sf"/>
</dbReference>
<protein>
    <submittedName>
        <fullName evidence="9">SnoRNA-binding rRNA-processing protein</fullName>
    </submittedName>
</protein>
<dbReference type="PROSITE" id="PS50082">
    <property type="entry name" value="WD_REPEATS_2"/>
    <property type="match status" value="8"/>
</dbReference>
<dbReference type="InterPro" id="IPR015943">
    <property type="entry name" value="WD40/YVTN_repeat-like_dom_sf"/>
</dbReference>
<evidence type="ECO:0000256" key="6">
    <source>
        <dbReference type="PROSITE-ProRule" id="PRU00221"/>
    </source>
</evidence>
<dbReference type="GO" id="GO:0032040">
    <property type="term" value="C:small-subunit processome"/>
    <property type="evidence" value="ECO:0007669"/>
    <property type="project" value="TreeGrafter"/>
</dbReference>
<dbReference type="FunFam" id="2.130.10.10:FF:000178">
    <property type="entry name" value="WD repeat domain 3"/>
    <property type="match status" value="1"/>
</dbReference>
<dbReference type="SUPFAM" id="SSF50978">
    <property type="entry name" value="WD40 repeat-like"/>
    <property type="match status" value="2"/>
</dbReference>
<evidence type="ECO:0000256" key="2">
    <source>
        <dbReference type="ARBA" id="ARBA00022574"/>
    </source>
</evidence>
<dbReference type="GO" id="GO:0034388">
    <property type="term" value="C:Pwp2p-containing subcomplex of 90S preribosome"/>
    <property type="evidence" value="ECO:0007669"/>
    <property type="project" value="TreeGrafter"/>
</dbReference>
<comment type="similarity">
    <text evidence="5">Belongs to the WD repeat WDR3/UTP12 family.</text>
</comment>
<feature type="repeat" description="WD" evidence="6">
    <location>
        <begin position="501"/>
        <end position="542"/>
    </location>
</feature>
<dbReference type="Pfam" id="PF04003">
    <property type="entry name" value="Utp12"/>
    <property type="match status" value="1"/>
</dbReference>
<keyword evidence="4" id="KW-0539">Nucleus</keyword>
<dbReference type="GO" id="GO:0030490">
    <property type="term" value="P:maturation of SSU-rRNA"/>
    <property type="evidence" value="ECO:0007669"/>
    <property type="project" value="TreeGrafter"/>
</dbReference>
<dbReference type="GO" id="GO:0030515">
    <property type="term" value="F:snoRNA binding"/>
    <property type="evidence" value="ECO:0007669"/>
    <property type="project" value="TreeGrafter"/>
</dbReference>
<dbReference type="InterPro" id="IPR051570">
    <property type="entry name" value="TBC1_cilium_biogenesis"/>
</dbReference>